<sequence length="429" mass="48689">MDNSKFRFDLISKQFRLSLVACFPDRFQMQTAIHVFWVIYAYLLTVCRIRPTYYDIVFVYLTYFYKDACGPIELKRETLFLNRSVFGEEQFLDANSSNVLYHFLNETLHEAELPPQSPNVSRTELYLLLLFITDGAWMVTAIGMAVGELCNSRQKHLSILFYGPWLLCSVLVIFLDVVASVQYGLDLIYIHSFTTWLDFIGVPNSTAFLSFNAHPSSKVLPLMPTTVVVSLLGRLFLVWLTNVICFFAILFMAIPDFYRPKPGRRSSRSSSRIDGAMDLHSTETRIRNWQLFYGNVEASSTLSNESSRTVPGPSCSSEAPNRGKKVSITPPEDSAITPEKLRFAPYISLECGFRRFSDVASGIGLSPMAASNPKNGAPNAIYQRATAMVLSGVRRTLLFQVKQRRLPKDYREPERYAYTVLSLYGVCLD</sequence>
<name>N6UDV4_DENPD</name>
<gene>
    <name evidence="3" type="ORF">YQE_03704</name>
</gene>
<dbReference type="HOGENOM" id="CLU_639783_0_0_1"/>
<proteinExistence type="predicted"/>
<accession>N6UDV4</accession>
<keyword evidence="2" id="KW-0472">Membrane</keyword>
<feature type="transmembrane region" description="Helical" evidence="2">
    <location>
        <begin position="231"/>
        <end position="258"/>
    </location>
</feature>
<dbReference type="OMA" id="RIRNWQL"/>
<feature type="transmembrane region" description="Helical" evidence="2">
    <location>
        <begin position="159"/>
        <end position="181"/>
    </location>
</feature>
<keyword evidence="2" id="KW-0812">Transmembrane</keyword>
<reference evidence="3" key="1">
    <citation type="journal article" date="2013" name="Genome Biol.">
        <title>Draft genome of the mountain pine beetle, Dendroctonus ponderosae Hopkins, a major forest pest.</title>
        <authorList>
            <person name="Keeling C.I."/>
            <person name="Yuen M.M."/>
            <person name="Liao N.Y."/>
            <person name="Docking T.R."/>
            <person name="Chan S.K."/>
            <person name="Taylor G.A."/>
            <person name="Palmquist D.L."/>
            <person name="Jackman S.D."/>
            <person name="Nguyen A."/>
            <person name="Li M."/>
            <person name="Henderson H."/>
            <person name="Janes J.K."/>
            <person name="Zhao Y."/>
            <person name="Pandoh P."/>
            <person name="Moore R."/>
            <person name="Sperling F.A."/>
            <person name="Huber D.P."/>
            <person name="Birol I."/>
            <person name="Jones S.J."/>
            <person name="Bohlmann J."/>
        </authorList>
    </citation>
    <scope>NUCLEOTIDE SEQUENCE</scope>
</reference>
<feature type="non-terminal residue" evidence="3">
    <location>
        <position position="1"/>
    </location>
</feature>
<evidence type="ECO:0000256" key="2">
    <source>
        <dbReference type="SAM" id="Phobius"/>
    </source>
</evidence>
<protein>
    <submittedName>
        <fullName evidence="3">Uncharacterized protein</fullName>
    </submittedName>
</protein>
<evidence type="ECO:0000313" key="3">
    <source>
        <dbReference type="EMBL" id="ENN79885.1"/>
    </source>
</evidence>
<feature type="region of interest" description="Disordered" evidence="1">
    <location>
        <begin position="303"/>
        <end position="331"/>
    </location>
</feature>
<feature type="compositionally biased region" description="Polar residues" evidence="1">
    <location>
        <begin position="303"/>
        <end position="319"/>
    </location>
</feature>
<dbReference type="AlphaFoldDB" id="N6UDV4"/>
<feature type="transmembrane region" description="Helical" evidence="2">
    <location>
        <begin position="125"/>
        <end position="147"/>
    </location>
</feature>
<dbReference type="OrthoDB" id="7967436at2759"/>
<evidence type="ECO:0000256" key="1">
    <source>
        <dbReference type="SAM" id="MobiDB-lite"/>
    </source>
</evidence>
<feature type="transmembrane region" description="Helical" evidence="2">
    <location>
        <begin position="193"/>
        <end position="211"/>
    </location>
</feature>
<dbReference type="EMBL" id="KB740635">
    <property type="protein sequence ID" value="ENN79885.1"/>
    <property type="molecule type" value="Genomic_DNA"/>
</dbReference>
<keyword evidence="2" id="KW-1133">Transmembrane helix</keyword>
<organism evidence="3">
    <name type="scientific">Dendroctonus ponderosae</name>
    <name type="common">Mountain pine beetle</name>
    <dbReference type="NCBI Taxonomy" id="77166"/>
    <lineage>
        <taxon>Eukaryota</taxon>
        <taxon>Metazoa</taxon>
        <taxon>Ecdysozoa</taxon>
        <taxon>Arthropoda</taxon>
        <taxon>Hexapoda</taxon>
        <taxon>Insecta</taxon>
        <taxon>Pterygota</taxon>
        <taxon>Neoptera</taxon>
        <taxon>Endopterygota</taxon>
        <taxon>Coleoptera</taxon>
        <taxon>Polyphaga</taxon>
        <taxon>Cucujiformia</taxon>
        <taxon>Curculionidae</taxon>
        <taxon>Scolytinae</taxon>
        <taxon>Dendroctonus</taxon>
    </lineage>
</organism>